<evidence type="ECO:0000259" key="2">
    <source>
        <dbReference type="PROSITE" id="PS50076"/>
    </source>
</evidence>
<feature type="chain" id="PRO_5030666997" description="J domain-containing protein" evidence="1">
    <location>
        <begin position="22"/>
        <end position="366"/>
    </location>
</feature>
<proteinExistence type="predicted"/>
<dbReference type="GO" id="GO:0030544">
    <property type="term" value="F:Hsp70 protein binding"/>
    <property type="evidence" value="ECO:0007669"/>
    <property type="project" value="InterPro"/>
</dbReference>
<protein>
    <recommendedName>
        <fullName evidence="2">J domain-containing protein</fullName>
    </recommendedName>
</protein>
<dbReference type="SUPFAM" id="SSF49493">
    <property type="entry name" value="HSP40/DnaJ peptide-binding domain"/>
    <property type="match status" value="2"/>
</dbReference>
<dbReference type="InterPro" id="IPR036869">
    <property type="entry name" value="J_dom_sf"/>
</dbReference>
<dbReference type="InterPro" id="IPR001623">
    <property type="entry name" value="DnaJ_domain"/>
</dbReference>
<dbReference type="FunFam" id="2.60.260.20:FF:000013">
    <property type="entry name" value="DnaJ subfamily B member 11"/>
    <property type="match status" value="1"/>
</dbReference>
<dbReference type="SMART" id="SM00271">
    <property type="entry name" value="DnaJ"/>
    <property type="match status" value="1"/>
</dbReference>
<dbReference type="PRINTS" id="PR00625">
    <property type="entry name" value="JDOMAIN"/>
</dbReference>
<dbReference type="PROSITE" id="PS50076">
    <property type="entry name" value="DNAJ_2"/>
    <property type="match status" value="1"/>
</dbReference>
<name>A0A7S2SEU7_9STRA</name>
<keyword evidence="1" id="KW-0732">Signal</keyword>
<reference evidence="3" key="1">
    <citation type="submission" date="2021-01" db="EMBL/GenBank/DDBJ databases">
        <authorList>
            <person name="Corre E."/>
            <person name="Pelletier E."/>
            <person name="Niang G."/>
            <person name="Scheremetjew M."/>
            <person name="Finn R."/>
            <person name="Kale V."/>
            <person name="Holt S."/>
            <person name="Cochrane G."/>
            <person name="Meng A."/>
            <person name="Brown T."/>
            <person name="Cohen L."/>
        </authorList>
    </citation>
    <scope>NUCLEOTIDE SEQUENCE</scope>
    <source>
        <strain evidence="3">NY070348D</strain>
    </source>
</reference>
<dbReference type="Pfam" id="PF00226">
    <property type="entry name" value="DnaJ"/>
    <property type="match status" value="1"/>
</dbReference>
<dbReference type="CDD" id="cd10747">
    <property type="entry name" value="DnaJ_C"/>
    <property type="match status" value="1"/>
</dbReference>
<dbReference type="PANTHER" id="PTHR43888">
    <property type="entry name" value="DNAJ-LIKE-2, ISOFORM A-RELATED"/>
    <property type="match status" value="1"/>
</dbReference>
<evidence type="ECO:0000256" key="1">
    <source>
        <dbReference type="SAM" id="SignalP"/>
    </source>
</evidence>
<dbReference type="InterPro" id="IPR008971">
    <property type="entry name" value="HSP40/DnaJ_pept-bd"/>
</dbReference>
<organism evidence="3">
    <name type="scientific">Mucochytrium quahogii</name>
    <dbReference type="NCBI Taxonomy" id="96639"/>
    <lineage>
        <taxon>Eukaryota</taxon>
        <taxon>Sar</taxon>
        <taxon>Stramenopiles</taxon>
        <taxon>Bigyra</taxon>
        <taxon>Labyrinthulomycetes</taxon>
        <taxon>Thraustochytrida</taxon>
        <taxon>Thraustochytriidae</taxon>
        <taxon>Mucochytrium</taxon>
    </lineage>
</organism>
<feature type="signal peptide" evidence="1">
    <location>
        <begin position="1"/>
        <end position="21"/>
    </location>
</feature>
<dbReference type="Pfam" id="PF01556">
    <property type="entry name" value="DnaJ_C"/>
    <property type="match status" value="1"/>
</dbReference>
<dbReference type="GO" id="GO:0051082">
    <property type="term" value="F:unfolded protein binding"/>
    <property type="evidence" value="ECO:0007669"/>
    <property type="project" value="InterPro"/>
</dbReference>
<feature type="domain" description="J" evidence="2">
    <location>
        <begin position="40"/>
        <end position="107"/>
    </location>
</feature>
<dbReference type="InterPro" id="IPR044713">
    <property type="entry name" value="DNJA1/2-like"/>
</dbReference>
<dbReference type="EMBL" id="HBHK01021095">
    <property type="protein sequence ID" value="CAD9698067.1"/>
    <property type="molecule type" value="Transcribed_RNA"/>
</dbReference>
<evidence type="ECO:0000313" key="3">
    <source>
        <dbReference type="EMBL" id="CAD9698067.1"/>
    </source>
</evidence>
<dbReference type="GO" id="GO:0006457">
    <property type="term" value="P:protein folding"/>
    <property type="evidence" value="ECO:0007669"/>
    <property type="project" value="InterPro"/>
</dbReference>
<sequence>MRWGFVLVACTLSAVCYRSNGFFGGGRRRQVAQKEIVEKDLYAVLGIDEEATAKEIKQAYRKLSLKYHPDRNQGKSAAAAQDQFREVSEAYDVLSSEEKKFLYDQGGLKLVAEAEADNGGGGEGMFGGFFGGHQQGNRGQDYHMRLRVTLEELYNGAEKEQKIMRRVVCPRCVQTKENKKKMTEAKKKRCDRCQRCPNELKMVQRRMGGFLVQQQEEVPSKEKCMNEEKLLTAVIERGMQEGVEIKFKYMSEQKPKQIPGNVIMVLHVSNHRLFERKGDHLHVTMKISLKESLTGFSRTIKHLDGHEVEINREDKVTYPFETVVLNGEGMPIHEVPSQFGDLHVTFDIQFPKKLNAEQIKELRDIL</sequence>
<dbReference type="SUPFAM" id="SSF46565">
    <property type="entry name" value="Chaperone J-domain"/>
    <property type="match status" value="1"/>
</dbReference>
<dbReference type="CDD" id="cd06257">
    <property type="entry name" value="DnaJ"/>
    <property type="match status" value="1"/>
</dbReference>
<dbReference type="InterPro" id="IPR002939">
    <property type="entry name" value="DnaJ_C"/>
</dbReference>
<dbReference type="Gene3D" id="1.10.287.110">
    <property type="entry name" value="DnaJ domain"/>
    <property type="match status" value="1"/>
</dbReference>
<gene>
    <name evidence="3" type="ORF">QSP1433_LOCUS13434</name>
</gene>
<accession>A0A7S2SEU7</accession>
<dbReference type="AlphaFoldDB" id="A0A7S2SEU7"/>
<dbReference type="Gene3D" id="2.60.260.20">
    <property type="entry name" value="Urease metallochaperone UreE, N-terminal domain"/>
    <property type="match status" value="2"/>
</dbReference>